<proteinExistence type="predicted"/>
<comment type="caution">
    <text evidence="2">The sequence shown here is derived from an EMBL/GenBank/DDBJ whole genome shotgun (WGS) entry which is preliminary data.</text>
</comment>
<gene>
    <name evidence="2" type="ORF">A2961_02105</name>
</gene>
<name>A0A1F8BH87_9BACT</name>
<protein>
    <submittedName>
        <fullName evidence="2">Uncharacterized protein</fullName>
    </submittedName>
</protein>
<evidence type="ECO:0000313" key="3">
    <source>
        <dbReference type="Proteomes" id="UP000177082"/>
    </source>
</evidence>
<feature type="transmembrane region" description="Helical" evidence="1">
    <location>
        <begin position="7"/>
        <end position="28"/>
    </location>
</feature>
<dbReference type="EMBL" id="MGHF01000018">
    <property type="protein sequence ID" value="OGM63320.1"/>
    <property type="molecule type" value="Genomic_DNA"/>
</dbReference>
<sequence length="386" mass="43121">MKNYLKGFAPFFIVIVIGLIGIVGYLIAKNIKVPPTPSNQTTTPTQSPIQLPDADTTNWKAYTNTEYGFSFSYPPAVTLYTGNNLNKVENLTYIPVCDLDRSASCLYYSNKEFPNTNFSGAGLSINILKVNSDSCNTLERPTGSVAINEVKFIKGAAGGAAAGNQNEDLIYRTFHNGTCFEIRQRVTTNSSDVNTVNGGVKSFTENDQNKITKLFDQILSTFKFLELKVTPIATNKPQTKKLAYFLPSGWQKVNYEQNTFQIGYDPNTMKTEQGVNGITIYKLRPDPKYGYMSYAFVGLYSYSGGYRHQFIYDKVGQTPQKQDYLPHYKEYEYTYNGKSCLFLAGIGISQINTTWGMCDAGNGKAFLITSIDDTNFQEIVQTIKLL</sequence>
<organism evidence="2 3">
    <name type="scientific">Candidatus Woesebacteria bacterium RIFCSPLOWO2_01_FULL_39_21</name>
    <dbReference type="NCBI Taxonomy" id="1802519"/>
    <lineage>
        <taxon>Bacteria</taxon>
        <taxon>Candidatus Woeseibacteriota</taxon>
    </lineage>
</organism>
<keyword evidence="1" id="KW-0472">Membrane</keyword>
<dbReference type="Proteomes" id="UP000177082">
    <property type="component" value="Unassembled WGS sequence"/>
</dbReference>
<accession>A0A1F8BH87</accession>
<dbReference type="AlphaFoldDB" id="A0A1F8BH87"/>
<keyword evidence="1" id="KW-1133">Transmembrane helix</keyword>
<evidence type="ECO:0000256" key="1">
    <source>
        <dbReference type="SAM" id="Phobius"/>
    </source>
</evidence>
<evidence type="ECO:0000313" key="2">
    <source>
        <dbReference type="EMBL" id="OGM63320.1"/>
    </source>
</evidence>
<reference evidence="2 3" key="1">
    <citation type="journal article" date="2016" name="Nat. Commun.">
        <title>Thousands of microbial genomes shed light on interconnected biogeochemical processes in an aquifer system.</title>
        <authorList>
            <person name="Anantharaman K."/>
            <person name="Brown C.T."/>
            <person name="Hug L.A."/>
            <person name="Sharon I."/>
            <person name="Castelle C.J."/>
            <person name="Probst A.J."/>
            <person name="Thomas B.C."/>
            <person name="Singh A."/>
            <person name="Wilkins M.J."/>
            <person name="Karaoz U."/>
            <person name="Brodie E.L."/>
            <person name="Williams K.H."/>
            <person name="Hubbard S.S."/>
            <person name="Banfield J.F."/>
        </authorList>
    </citation>
    <scope>NUCLEOTIDE SEQUENCE [LARGE SCALE GENOMIC DNA]</scope>
</reference>
<keyword evidence="1" id="KW-0812">Transmembrane</keyword>